<dbReference type="InterPro" id="IPR013057">
    <property type="entry name" value="AA_transpt_TM"/>
</dbReference>
<comment type="caution">
    <text evidence="9">The sequence shown here is derived from an EMBL/GenBank/DDBJ whole genome shotgun (WGS) entry which is preliminary data.</text>
</comment>
<dbReference type="GO" id="GO:0006865">
    <property type="term" value="P:amino acid transport"/>
    <property type="evidence" value="ECO:0007669"/>
    <property type="project" value="UniProtKB-KW"/>
</dbReference>
<evidence type="ECO:0000313" key="10">
    <source>
        <dbReference type="Proteomes" id="UP000631114"/>
    </source>
</evidence>
<evidence type="ECO:0000256" key="3">
    <source>
        <dbReference type="ARBA" id="ARBA00022692"/>
    </source>
</evidence>
<gene>
    <name evidence="9" type="ORF">IFM89_007792</name>
</gene>
<evidence type="ECO:0000259" key="8">
    <source>
        <dbReference type="Pfam" id="PF01490"/>
    </source>
</evidence>
<evidence type="ECO:0000256" key="1">
    <source>
        <dbReference type="ARBA" id="ARBA00004370"/>
    </source>
</evidence>
<dbReference type="PANTHER" id="PTHR48017">
    <property type="entry name" value="OS05G0424000 PROTEIN-RELATED"/>
    <property type="match status" value="1"/>
</dbReference>
<evidence type="ECO:0000256" key="4">
    <source>
        <dbReference type="ARBA" id="ARBA00022970"/>
    </source>
</evidence>
<organism evidence="9 10">
    <name type="scientific">Coptis chinensis</name>
    <dbReference type="NCBI Taxonomy" id="261450"/>
    <lineage>
        <taxon>Eukaryota</taxon>
        <taxon>Viridiplantae</taxon>
        <taxon>Streptophyta</taxon>
        <taxon>Embryophyta</taxon>
        <taxon>Tracheophyta</taxon>
        <taxon>Spermatophyta</taxon>
        <taxon>Magnoliopsida</taxon>
        <taxon>Ranunculales</taxon>
        <taxon>Ranunculaceae</taxon>
        <taxon>Coptidoideae</taxon>
        <taxon>Coptis</taxon>
    </lineage>
</organism>
<feature type="transmembrane region" description="Helical" evidence="7">
    <location>
        <begin position="38"/>
        <end position="61"/>
    </location>
</feature>
<evidence type="ECO:0000256" key="7">
    <source>
        <dbReference type="SAM" id="Phobius"/>
    </source>
</evidence>
<feature type="domain" description="Amino acid transporter transmembrane" evidence="8">
    <location>
        <begin position="35"/>
        <end position="111"/>
    </location>
</feature>
<proteinExistence type="predicted"/>
<evidence type="ECO:0000256" key="6">
    <source>
        <dbReference type="ARBA" id="ARBA00023136"/>
    </source>
</evidence>
<dbReference type="GO" id="GO:0016020">
    <property type="term" value="C:membrane"/>
    <property type="evidence" value="ECO:0007669"/>
    <property type="project" value="UniProtKB-SubCell"/>
</dbReference>
<dbReference type="EMBL" id="JADFTS010000001">
    <property type="protein sequence ID" value="KAF9624094.1"/>
    <property type="molecule type" value="Genomic_DNA"/>
</dbReference>
<keyword evidence="5 7" id="KW-1133">Transmembrane helix</keyword>
<keyword evidence="10" id="KW-1185">Reference proteome</keyword>
<dbReference type="Proteomes" id="UP000631114">
    <property type="component" value="Unassembled WGS sequence"/>
</dbReference>
<feature type="transmembrane region" description="Helical" evidence="7">
    <location>
        <begin position="109"/>
        <end position="131"/>
    </location>
</feature>
<keyword evidence="2" id="KW-0813">Transport</keyword>
<comment type="subcellular location">
    <subcellularLocation>
        <location evidence="1">Membrane</location>
    </subcellularLocation>
</comment>
<evidence type="ECO:0000256" key="5">
    <source>
        <dbReference type="ARBA" id="ARBA00022989"/>
    </source>
</evidence>
<dbReference type="AlphaFoldDB" id="A0A835IUV0"/>
<accession>A0A835IUV0</accession>
<name>A0A835IUV0_9MAGN</name>
<sequence length="199" mass="21264">MEMHNRTSVINQNPEITEHGLDGDIFDDDGRVKRTGTLLTASAHIITAVIGSGVLSLAWALAQLGWIAGPIALMTFALITLFTSMLLADCYRSPDPLTGKRNYTYSDAVGANLVAAIMSFAYAIIGLGLAASKLAGGSDARTTLTGVTIGVDVSQAKKVYRVFQSLGNIASAYFYSTVLIEIQASELHHRISLHSQTFL</sequence>
<keyword evidence="3 7" id="KW-0812">Transmembrane</keyword>
<evidence type="ECO:0000313" key="9">
    <source>
        <dbReference type="EMBL" id="KAF9624094.1"/>
    </source>
</evidence>
<reference evidence="9 10" key="1">
    <citation type="submission" date="2020-10" db="EMBL/GenBank/DDBJ databases">
        <title>The Coptis chinensis genome and diversification of protoberbering-type alkaloids.</title>
        <authorList>
            <person name="Wang B."/>
            <person name="Shu S."/>
            <person name="Song C."/>
            <person name="Liu Y."/>
        </authorList>
    </citation>
    <scope>NUCLEOTIDE SEQUENCE [LARGE SCALE GENOMIC DNA]</scope>
    <source>
        <strain evidence="9">HL-2020</strain>
        <tissue evidence="9">Leaf</tissue>
    </source>
</reference>
<protein>
    <recommendedName>
        <fullName evidence="8">Amino acid transporter transmembrane domain-containing protein</fullName>
    </recommendedName>
</protein>
<keyword evidence="4" id="KW-0029">Amino-acid transport</keyword>
<keyword evidence="6 7" id="KW-0472">Membrane</keyword>
<evidence type="ECO:0000256" key="2">
    <source>
        <dbReference type="ARBA" id="ARBA00022448"/>
    </source>
</evidence>
<dbReference type="Pfam" id="PF01490">
    <property type="entry name" value="Aa_trans"/>
    <property type="match status" value="1"/>
</dbReference>
<feature type="transmembrane region" description="Helical" evidence="7">
    <location>
        <begin position="67"/>
        <end position="88"/>
    </location>
</feature>
<dbReference type="OrthoDB" id="40134at2759"/>